<reference evidence="2 3" key="1">
    <citation type="submission" date="2019-01" db="EMBL/GenBank/DDBJ databases">
        <title>Novel species of Cellulomonas.</title>
        <authorList>
            <person name="Liu Q."/>
            <person name="Xin Y.-H."/>
        </authorList>
    </citation>
    <scope>NUCLEOTIDE SEQUENCE [LARGE SCALE GENOMIC DNA]</scope>
    <source>
        <strain evidence="2 3">HLT2-17</strain>
    </source>
</reference>
<dbReference type="OrthoDB" id="9810122at2"/>
<dbReference type="Pfam" id="PF05050">
    <property type="entry name" value="Methyltransf_21"/>
    <property type="match status" value="1"/>
</dbReference>
<dbReference type="InterPro" id="IPR029063">
    <property type="entry name" value="SAM-dependent_MTases_sf"/>
</dbReference>
<dbReference type="Gene3D" id="3.40.50.150">
    <property type="entry name" value="Vaccinia Virus protein VP39"/>
    <property type="match status" value="1"/>
</dbReference>
<dbReference type="AlphaFoldDB" id="A0A4Q5N031"/>
<evidence type="ECO:0000259" key="1">
    <source>
        <dbReference type="Pfam" id="PF05050"/>
    </source>
</evidence>
<gene>
    <name evidence="2" type="ORF">EUA98_08780</name>
</gene>
<evidence type="ECO:0000313" key="2">
    <source>
        <dbReference type="EMBL" id="RYV51370.1"/>
    </source>
</evidence>
<evidence type="ECO:0000313" key="3">
    <source>
        <dbReference type="Proteomes" id="UP000293764"/>
    </source>
</evidence>
<dbReference type="NCBIfam" id="TIGR01444">
    <property type="entry name" value="fkbM_fam"/>
    <property type="match status" value="1"/>
</dbReference>
<keyword evidence="2" id="KW-0808">Transferase</keyword>
<dbReference type="SUPFAM" id="SSF53335">
    <property type="entry name" value="S-adenosyl-L-methionine-dependent methyltransferases"/>
    <property type="match status" value="1"/>
</dbReference>
<dbReference type="EMBL" id="SDWW01000017">
    <property type="protein sequence ID" value="RYV51370.1"/>
    <property type="molecule type" value="Genomic_DNA"/>
</dbReference>
<protein>
    <submittedName>
        <fullName evidence="2">FkbM family methyltransferase</fullName>
    </submittedName>
</protein>
<keyword evidence="2" id="KW-0489">Methyltransferase</keyword>
<dbReference type="Proteomes" id="UP000293764">
    <property type="component" value="Unassembled WGS sequence"/>
</dbReference>
<name>A0A4Q5N031_9MICO</name>
<proteinExistence type="predicted"/>
<sequence length="307" mass="34387">MSDSVFISYAQTGEDVVLWRSLHPVQNGRYVEVGANHPSDMSITRSFYDRGWSGITVEPVPFFADLHRAERPRDTLVQAAVTSDDVASITLHEIPGTGLSTLMDDVSDRHGTSGWAHTDITVPATRLDALLDAHLDPADAIHFMVIDTEGAERKVIESIDLTVWRPWILVVEATAPLSKTQTHGEWEQLVLDAGYEFCLFDGVSRFYVSSEHAADLKDLLSYPACPHDAFETRSALDARLARGQLVSDVFRWRAAALERWTERAGMRGSTEQTAEIERLRHELEAIHGTLSWRVTAPLRAVRARWRA</sequence>
<dbReference type="GO" id="GO:0008168">
    <property type="term" value="F:methyltransferase activity"/>
    <property type="evidence" value="ECO:0007669"/>
    <property type="project" value="UniProtKB-KW"/>
</dbReference>
<accession>A0A4Q5N031</accession>
<keyword evidence="3" id="KW-1185">Reference proteome</keyword>
<feature type="domain" description="Methyltransferase FkbM" evidence="1">
    <location>
        <begin position="32"/>
        <end position="197"/>
    </location>
</feature>
<comment type="caution">
    <text evidence="2">The sequence shown here is derived from an EMBL/GenBank/DDBJ whole genome shotgun (WGS) entry which is preliminary data.</text>
</comment>
<dbReference type="GO" id="GO:0032259">
    <property type="term" value="P:methylation"/>
    <property type="evidence" value="ECO:0007669"/>
    <property type="project" value="UniProtKB-KW"/>
</dbReference>
<dbReference type="RefSeq" id="WP_130102302.1">
    <property type="nucleotide sequence ID" value="NZ_SDWW01000017.1"/>
</dbReference>
<organism evidence="2 3">
    <name type="scientific">Pengzhenrongella frigida</name>
    <dbReference type="NCBI Taxonomy" id="1259133"/>
    <lineage>
        <taxon>Bacteria</taxon>
        <taxon>Bacillati</taxon>
        <taxon>Actinomycetota</taxon>
        <taxon>Actinomycetes</taxon>
        <taxon>Micrococcales</taxon>
        <taxon>Pengzhenrongella</taxon>
    </lineage>
</organism>
<dbReference type="InterPro" id="IPR006342">
    <property type="entry name" value="FkbM_mtfrase"/>
</dbReference>